<evidence type="ECO:0000256" key="8">
    <source>
        <dbReference type="ARBA" id="ARBA00023306"/>
    </source>
</evidence>
<feature type="binding site" evidence="12">
    <location>
        <begin position="121"/>
        <end position="125"/>
    </location>
    <ligand>
        <name>UDP-N-acetyl-alpha-D-glucosamine</name>
        <dbReference type="ChEBI" id="CHEBI:57705"/>
    </ligand>
</feature>
<feature type="binding site" evidence="12">
    <location>
        <position position="328"/>
    </location>
    <ligand>
        <name>UDP-N-acetyl-alpha-D-glucosamine</name>
        <dbReference type="ChEBI" id="CHEBI:57705"/>
    </ligand>
</feature>
<comment type="function">
    <text evidence="12">Cell wall formation. Adds enolpyruvyl to UDP-N-acetylglucosamine.</text>
</comment>
<evidence type="ECO:0000256" key="3">
    <source>
        <dbReference type="ARBA" id="ARBA00022490"/>
    </source>
</evidence>
<feature type="modified residue" description="2-(S-cysteinyl)pyruvic acid O-phosphothioketal" evidence="12">
    <location>
        <position position="116"/>
    </location>
</feature>
<keyword evidence="3 12" id="KW-0963">Cytoplasm</keyword>
<evidence type="ECO:0000256" key="1">
    <source>
        <dbReference type="ARBA" id="ARBA00004496"/>
    </source>
</evidence>
<dbReference type="PANTHER" id="PTHR43783">
    <property type="entry name" value="UDP-N-ACETYLGLUCOSAMINE 1-CARBOXYVINYLTRANSFERASE"/>
    <property type="match status" value="1"/>
</dbReference>
<gene>
    <name evidence="12" type="primary">murA</name>
    <name evidence="14" type="ORF">SAMN05444406_12819</name>
</gene>
<dbReference type="GO" id="GO:0008360">
    <property type="term" value="P:regulation of cell shape"/>
    <property type="evidence" value="ECO:0007669"/>
    <property type="project" value="UniProtKB-KW"/>
</dbReference>
<dbReference type="GO" id="GO:0071555">
    <property type="term" value="P:cell wall organization"/>
    <property type="evidence" value="ECO:0007669"/>
    <property type="project" value="UniProtKB-KW"/>
</dbReference>
<dbReference type="NCBIfam" id="TIGR01072">
    <property type="entry name" value="murA"/>
    <property type="match status" value="1"/>
</dbReference>
<dbReference type="STRING" id="937334.SAMN05444406_12819"/>
<feature type="binding site" evidence="12">
    <location>
        <position position="306"/>
    </location>
    <ligand>
        <name>UDP-N-acetyl-alpha-D-glucosamine</name>
        <dbReference type="ChEBI" id="CHEBI:57705"/>
    </ligand>
</feature>
<dbReference type="Pfam" id="PF00275">
    <property type="entry name" value="EPSP_synthase"/>
    <property type="match status" value="1"/>
</dbReference>
<sequence>MAQYVINGGRRLEGKLRVGGAKNAILPILAAVLLTERQVVLHDCPNLLDVEKTILILESIGCKVKREGRDLIIDPSTITSWVIPDCYVREIRSSIIFLGAMLSRTGKARITYPGGCEIGQRPIDLHLKGLRQLGVLIDESNGYLDCVAPQMEGGIIHLDYPSVGATENIILAAVRAKGRTVIHNAAKEPEIVDLQNFINAMGGNVRGAGTNTIVIEGVQNDFREVEYTIIPDRIVAGTYMVAAAITGGDVLIDNVIPEHVQSIIYKLREAGCTVHVQDSCVRVKGKYRLRAIEHIKTLPYPGFPTDMQAQFTSLLSVARGTSIITETIFENRFRHVPELVRMGANIRIDGQTAIIHGVRSLKGTTVVAKDLRGGAALVLAGLRAEGQTIVENAFYIDRGYEQLEVALSGIGADIVKTNG</sequence>
<dbReference type="NCBIfam" id="NF006873">
    <property type="entry name" value="PRK09369.1"/>
    <property type="match status" value="1"/>
</dbReference>
<dbReference type="GO" id="GO:0009252">
    <property type="term" value="P:peptidoglycan biosynthetic process"/>
    <property type="evidence" value="ECO:0007669"/>
    <property type="project" value="UniProtKB-UniRule"/>
</dbReference>
<dbReference type="GO" id="GO:0005737">
    <property type="term" value="C:cytoplasm"/>
    <property type="evidence" value="ECO:0007669"/>
    <property type="project" value="UniProtKB-SubCell"/>
</dbReference>
<evidence type="ECO:0000256" key="7">
    <source>
        <dbReference type="ARBA" id="ARBA00022984"/>
    </source>
</evidence>
<dbReference type="HAMAP" id="MF_00111">
    <property type="entry name" value="MurA"/>
    <property type="match status" value="1"/>
</dbReference>
<evidence type="ECO:0000313" key="14">
    <source>
        <dbReference type="EMBL" id="SFQ32998.1"/>
    </source>
</evidence>
<keyword evidence="8 12" id="KW-0131">Cell cycle</keyword>
<proteinExistence type="inferred from homology"/>
<dbReference type="GO" id="GO:0008760">
    <property type="term" value="F:UDP-N-acetylglucosamine 1-carboxyvinyltransferase activity"/>
    <property type="evidence" value="ECO:0007669"/>
    <property type="project" value="UniProtKB-UniRule"/>
</dbReference>
<evidence type="ECO:0000256" key="5">
    <source>
        <dbReference type="ARBA" id="ARBA00022679"/>
    </source>
</evidence>
<keyword evidence="6 12" id="KW-0133">Cell shape</keyword>
<comment type="similarity">
    <text evidence="10 12">Belongs to the EPSP synthase family. MurA subfamily.</text>
</comment>
<comment type="caution">
    <text evidence="12">Lacks conserved residue(s) required for the propagation of feature annotation.</text>
</comment>
<dbReference type="RefSeq" id="WP_025747364.1">
    <property type="nucleotide sequence ID" value="NZ_FOXR01000028.1"/>
</dbReference>
<dbReference type="InterPro" id="IPR013792">
    <property type="entry name" value="RNA3'P_cycl/enolpyr_Trfase_a/b"/>
</dbReference>
<comment type="pathway">
    <text evidence="2 12">Cell wall biogenesis; peptidoglycan biosynthesis.</text>
</comment>
<dbReference type="InterPro" id="IPR005750">
    <property type="entry name" value="UDP_GlcNAc_COvinyl_MurA"/>
</dbReference>
<reference evidence="14 15" key="1">
    <citation type="submission" date="2016-10" db="EMBL/GenBank/DDBJ databases">
        <authorList>
            <person name="de Groot N.N."/>
        </authorList>
    </citation>
    <scope>NUCLEOTIDE SEQUENCE [LARGE SCALE GENOMIC DNA]</scope>
    <source>
        <strain evidence="14 15">DSM 20678</strain>
    </source>
</reference>
<dbReference type="CDD" id="cd01555">
    <property type="entry name" value="UdpNAET"/>
    <property type="match status" value="1"/>
</dbReference>
<evidence type="ECO:0000256" key="4">
    <source>
        <dbReference type="ARBA" id="ARBA00022618"/>
    </source>
</evidence>
<organism evidence="14 15">
    <name type="scientific">Caldicoprobacter faecalis</name>
    <dbReference type="NCBI Taxonomy" id="937334"/>
    <lineage>
        <taxon>Bacteria</taxon>
        <taxon>Bacillati</taxon>
        <taxon>Bacillota</taxon>
        <taxon>Clostridia</taxon>
        <taxon>Caldicoprobacterales</taxon>
        <taxon>Caldicoprobacteraceae</taxon>
        <taxon>Caldicoprobacter</taxon>
    </lineage>
</organism>
<dbReference type="GO" id="GO:0051301">
    <property type="term" value="P:cell division"/>
    <property type="evidence" value="ECO:0007669"/>
    <property type="project" value="UniProtKB-KW"/>
</dbReference>
<dbReference type="SUPFAM" id="SSF55205">
    <property type="entry name" value="EPT/RTPC-like"/>
    <property type="match status" value="1"/>
</dbReference>
<accession>A0A1I5XM31</accession>
<comment type="catalytic activity">
    <reaction evidence="11 12">
        <text>phosphoenolpyruvate + UDP-N-acetyl-alpha-D-glucosamine = UDP-N-acetyl-3-O-(1-carboxyvinyl)-alpha-D-glucosamine + phosphate</text>
        <dbReference type="Rhea" id="RHEA:18681"/>
        <dbReference type="ChEBI" id="CHEBI:43474"/>
        <dbReference type="ChEBI" id="CHEBI:57705"/>
        <dbReference type="ChEBI" id="CHEBI:58702"/>
        <dbReference type="ChEBI" id="CHEBI:68483"/>
        <dbReference type="EC" id="2.5.1.7"/>
    </reaction>
</comment>
<keyword evidence="5 12" id="KW-0808">Transferase</keyword>
<keyword evidence="4 12" id="KW-0132">Cell division</keyword>
<comment type="subcellular location">
    <subcellularLocation>
        <location evidence="1 12">Cytoplasm</location>
    </subcellularLocation>
</comment>
<evidence type="ECO:0000313" key="15">
    <source>
        <dbReference type="Proteomes" id="UP000198577"/>
    </source>
</evidence>
<evidence type="ECO:0000259" key="13">
    <source>
        <dbReference type="Pfam" id="PF00275"/>
    </source>
</evidence>
<evidence type="ECO:0000256" key="11">
    <source>
        <dbReference type="ARBA" id="ARBA00047527"/>
    </source>
</evidence>
<dbReference type="EMBL" id="FOXR01000028">
    <property type="protein sequence ID" value="SFQ32998.1"/>
    <property type="molecule type" value="Genomic_DNA"/>
</dbReference>
<keyword evidence="15" id="KW-1185">Reference proteome</keyword>
<evidence type="ECO:0000256" key="10">
    <source>
        <dbReference type="ARBA" id="ARBA00038367"/>
    </source>
</evidence>
<feature type="active site" description="Proton donor" evidence="12">
    <location>
        <position position="116"/>
    </location>
</feature>
<dbReference type="PANTHER" id="PTHR43783:SF1">
    <property type="entry name" value="UDP-N-ACETYLGLUCOSAMINE 1-CARBOXYVINYLTRANSFERASE"/>
    <property type="match status" value="1"/>
</dbReference>
<evidence type="ECO:0000256" key="2">
    <source>
        <dbReference type="ARBA" id="ARBA00004752"/>
    </source>
</evidence>
<dbReference type="OrthoDB" id="9803760at2"/>
<protein>
    <recommendedName>
        <fullName evidence="12">UDP-N-acetylglucosamine 1-carboxyvinyltransferase</fullName>
        <ecNumber evidence="12">2.5.1.7</ecNumber>
    </recommendedName>
    <alternativeName>
        <fullName evidence="12">Enoylpyruvate transferase</fullName>
    </alternativeName>
    <alternativeName>
        <fullName evidence="12">UDP-N-acetylglucosamine enolpyruvyl transferase</fullName>
        <shortName evidence="12">EPT</shortName>
    </alternativeName>
</protein>
<keyword evidence="7 12" id="KW-0573">Peptidoglycan synthesis</keyword>
<evidence type="ECO:0000256" key="12">
    <source>
        <dbReference type="HAMAP-Rule" id="MF_00111"/>
    </source>
</evidence>
<keyword evidence="12" id="KW-0670">Pyruvate</keyword>
<feature type="binding site" evidence="12">
    <location>
        <begin position="22"/>
        <end position="23"/>
    </location>
    <ligand>
        <name>phosphoenolpyruvate</name>
        <dbReference type="ChEBI" id="CHEBI:58702"/>
    </ligand>
</feature>
<dbReference type="InterPro" id="IPR036968">
    <property type="entry name" value="Enolpyruvate_Tfrase_sf"/>
</dbReference>
<name>A0A1I5XM31_9FIRM</name>
<dbReference type="EC" id="2.5.1.7" evidence="12"/>
<evidence type="ECO:0000256" key="9">
    <source>
        <dbReference type="ARBA" id="ARBA00023316"/>
    </source>
</evidence>
<dbReference type="AlphaFoldDB" id="A0A1I5XM31"/>
<dbReference type="InterPro" id="IPR001986">
    <property type="entry name" value="Enolpyruvate_Tfrase_dom"/>
</dbReference>
<dbReference type="Proteomes" id="UP000198577">
    <property type="component" value="Unassembled WGS sequence"/>
</dbReference>
<dbReference type="GO" id="GO:0019277">
    <property type="term" value="P:UDP-N-acetylgalactosamine biosynthetic process"/>
    <property type="evidence" value="ECO:0007669"/>
    <property type="project" value="InterPro"/>
</dbReference>
<dbReference type="UniPathway" id="UPA00219"/>
<dbReference type="InterPro" id="IPR050068">
    <property type="entry name" value="MurA_subfamily"/>
</dbReference>
<dbReference type="Gene3D" id="3.65.10.10">
    <property type="entry name" value="Enolpyruvate transferase domain"/>
    <property type="match status" value="2"/>
</dbReference>
<evidence type="ECO:0000256" key="6">
    <source>
        <dbReference type="ARBA" id="ARBA00022960"/>
    </source>
</evidence>
<feature type="binding site" evidence="12">
    <location>
        <position position="92"/>
    </location>
    <ligand>
        <name>UDP-N-acetyl-alpha-D-glucosamine</name>
        <dbReference type="ChEBI" id="CHEBI:57705"/>
    </ligand>
</feature>
<feature type="domain" description="Enolpyruvate transferase" evidence="13">
    <location>
        <begin position="7"/>
        <end position="404"/>
    </location>
</feature>
<keyword evidence="9 12" id="KW-0961">Cell wall biogenesis/degradation</keyword>